<organism evidence="1 2">
    <name type="scientific">Desertifilum tharense IPPAS B-1220</name>
    <dbReference type="NCBI Taxonomy" id="1781255"/>
    <lineage>
        <taxon>Bacteria</taxon>
        <taxon>Bacillati</taxon>
        <taxon>Cyanobacteriota</taxon>
        <taxon>Cyanophyceae</taxon>
        <taxon>Desertifilales</taxon>
        <taxon>Desertifilaceae</taxon>
        <taxon>Desertifilum</taxon>
    </lineage>
</organism>
<keyword evidence="2" id="KW-1185">Reference proteome</keyword>
<evidence type="ECO:0000313" key="1">
    <source>
        <dbReference type="EMBL" id="XPM65030.1"/>
    </source>
</evidence>
<dbReference type="EMBL" id="CP182909">
    <property type="protein sequence ID" value="XPM65030.1"/>
    <property type="molecule type" value="Genomic_DNA"/>
</dbReference>
<dbReference type="Proteomes" id="UP000095472">
    <property type="component" value="Chromosome"/>
</dbReference>
<gene>
    <name evidence="1" type="ORF">BH720_003980</name>
</gene>
<accession>A0ACD5GVM3</accession>
<proteinExistence type="predicted"/>
<protein>
    <submittedName>
        <fullName evidence="1">Phosphopantetheine-binding protein</fullName>
    </submittedName>
</protein>
<name>A0ACD5GVM3_9CYAN</name>
<sequence length="86" mass="9533">MSWAYHSLLATRVISQVRQVFAVEIALRTLFENPTLAQWAQVITQASQDYQDFPLIPTSRGATVPLSFAQQPVVVPGSVGTPQHRL</sequence>
<evidence type="ECO:0000313" key="2">
    <source>
        <dbReference type="Proteomes" id="UP000095472"/>
    </source>
</evidence>
<reference evidence="1 2" key="1">
    <citation type="journal article" date="2016" name="Genome Announc.">
        <title>Draft Genome Sequence of the Thermotolerant Cyanobacterium Desertifilum sp. IPPAS B-1220.</title>
        <authorList>
            <person name="Mironov K.S."/>
            <person name="Sinetova M.A."/>
            <person name="Bolatkhan K."/>
            <person name="Zayadan B.K."/>
            <person name="Ustinova V.V."/>
            <person name="Kupriyanova E.V."/>
            <person name="Skrypnik A.N."/>
            <person name="Gogoleva N.E."/>
            <person name="Gogolev Y.V."/>
            <person name="Los D.A."/>
        </authorList>
    </citation>
    <scope>NUCLEOTIDE SEQUENCE [LARGE SCALE GENOMIC DNA]</scope>
    <source>
        <strain evidence="1 2">IPPAS B-1220</strain>
    </source>
</reference>